<gene>
    <name evidence="2" type="ORF">ASIM_LOCUS12238</name>
</gene>
<evidence type="ECO:0000256" key="1">
    <source>
        <dbReference type="SAM" id="MobiDB-lite"/>
    </source>
</evidence>
<protein>
    <submittedName>
        <fullName evidence="4">POPLD domain-containing protein</fullName>
    </submittedName>
</protein>
<reference evidence="4" key="1">
    <citation type="submission" date="2017-02" db="UniProtKB">
        <authorList>
            <consortium name="WormBaseParasite"/>
        </authorList>
    </citation>
    <scope>IDENTIFICATION</scope>
</reference>
<evidence type="ECO:0000313" key="2">
    <source>
        <dbReference type="EMBL" id="VDK46910.1"/>
    </source>
</evidence>
<dbReference type="OrthoDB" id="1932706at2759"/>
<sequence>MNDASEKLTTHNEEGPSSSMLRLELETKPDLCMHLFVPDPEKREIEFCLRGEIAASLLQSFSFGEIPSFLIDILENSKVCLFHQGCIPLWWQNRIQWLHPSMRTLFCDEQLISESVDNEEARIKAVNEYWRSVGPPPAKRRAFWSPHEEVTRHECCRYFSPHQSFAIRFLPVQISFLLAKMSSNSIMLIVCFYLARTFLMRNGWRTLRQKEQSNESDLVRLRAMSEATTRLRERFNLKRICRRSRLHYQNIRIQNTARAHSSSSADCSEPSATTAQCKYETATEIAERRWKEENEKTNDKLYDGLLFKNVPDGQGVSNWELNISRDRGKTCWARMSVSNPIVGHIQGVPFPVGTEMQLSTFLTHLGRVRGGREMRAAHSGSAPRKSSTGVCVLCAEDAIGVSILATRLDPRRLE</sequence>
<dbReference type="AlphaFoldDB" id="A0A0M3JWT8"/>
<accession>A0A0M3JWT8</accession>
<organism evidence="4">
    <name type="scientific">Anisakis simplex</name>
    <name type="common">Herring worm</name>
    <dbReference type="NCBI Taxonomy" id="6269"/>
    <lineage>
        <taxon>Eukaryota</taxon>
        <taxon>Metazoa</taxon>
        <taxon>Ecdysozoa</taxon>
        <taxon>Nematoda</taxon>
        <taxon>Chromadorea</taxon>
        <taxon>Rhabditida</taxon>
        <taxon>Spirurina</taxon>
        <taxon>Ascaridomorpha</taxon>
        <taxon>Ascaridoidea</taxon>
        <taxon>Anisakidae</taxon>
        <taxon>Anisakis</taxon>
        <taxon>Anisakis simplex complex</taxon>
    </lineage>
</organism>
<reference evidence="2 3" key="2">
    <citation type="submission" date="2018-11" db="EMBL/GenBank/DDBJ databases">
        <authorList>
            <consortium name="Pathogen Informatics"/>
        </authorList>
    </citation>
    <scope>NUCLEOTIDE SEQUENCE [LARGE SCALE GENOMIC DNA]</scope>
</reference>
<proteinExistence type="predicted"/>
<keyword evidence="3" id="KW-1185">Reference proteome</keyword>
<evidence type="ECO:0000313" key="4">
    <source>
        <dbReference type="WBParaSite" id="ASIM_0001277201-mRNA-1"/>
    </source>
</evidence>
<name>A0A0M3JWT8_ANISI</name>
<dbReference type="EMBL" id="UYRR01031157">
    <property type="protein sequence ID" value="VDK46910.1"/>
    <property type="molecule type" value="Genomic_DNA"/>
</dbReference>
<dbReference type="Proteomes" id="UP000267096">
    <property type="component" value="Unassembled WGS sequence"/>
</dbReference>
<dbReference type="WBParaSite" id="ASIM_0001277201-mRNA-1">
    <property type="protein sequence ID" value="ASIM_0001277201-mRNA-1"/>
    <property type="gene ID" value="ASIM_0001277201"/>
</dbReference>
<evidence type="ECO:0000313" key="3">
    <source>
        <dbReference type="Proteomes" id="UP000267096"/>
    </source>
</evidence>
<feature type="compositionally biased region" description="Basic and acidic residues" evidence="1">
    <location>
        <begin position="1"/>
        <end position="14"/>
    </location>
</feature>
<feature type="region of interest" description="Disordered" evidence="1">
    <location>
        <begin position="1"/>
        <end position="20"/>
    </location>
</feature>